<dbReference type="PANTHER" id="PTHR48100:SF59">
    <property type="entry name" value="ADENOSYLCOBALAMIN_ALPHA-RIBAZOLE PHOSPHATASE"/>
    <property type="match status" value="1"/>
</dbReference>
<dbReference type="SMART" id="SM00855">
    <property type="entry name" value="PGAM"/>
    <property type="match status" value="1"/>
</dbReference>
<feature type="binding site" evidence="2">
    <location>
        <begin position="117"/>
        <end position="120"/>
    </location>
    <ligand>
        <name>substrate</name>
    </ligand>
</feature>
<dbReference type="GO" id="GO:0016791">
    <property type="term" value="F:phosphatase activity"/>
    <property type="evidence" value="ECO:0007669"/>
    <property type="project" value="TreeGrafter"/>
</dbReference>
<dbReference type="InterPro" id="IPR013078">
    <property type="entry name" value="His_Pase_superF_clade-1"/>
</dbReference>
<dbReference type="Pfam" id="PF00300">
    <property type="entry name" value="His_Phos_1"/>
    <property type="match status" value="1"/>
</dbReference>
<dbReference type="EMBL" id="VOBL01000007">
    <property type="protein sequence ID" value="KAA0977308.1"/>
    <property type="molecule type" value="Genomic_DNA"/>
</dbReference>
<evidence type="ECO:0000313" key="4">
    <source>
        <dbReference type="Proteomes" id="UP000323856"/>
    </source>
</evidence>
<dbReference type="OrthoDB" id="4697614at2"/>
<organism evidence="3 4">
    <name type="scientific">Paeniglutamicibacter gangotriensis</name>
    <dbReference type="NCBI Taxonomy" id="254787"/>
    <lineage>
        <taxon>Bacteria</taxon>
        <taxon>Bacillati</taxon>
        <taxon>Actinomycetota</taxon>
        <taxon>Actinomycetes</taxon>
        <taxon>Micrococcales</taxon>
        <taxon>Micrococcaceae</taxon>
        <taxon>Paeniglutamicibacter</taxon>
    </lineage>
</organism>
<evidence type="ECO:0000313" key="3">
    <source>
        <dbReference type="EMBL" id="KAA0977308.1"/>
    </source>
</evidence>
<evidence type="ECO:0000256" key="2">
    <source>
        <dbReference type="PIRSR" id="PIRSR613078-2"/>
    </source>
</evidence>
<dbReference type="Gene3D" id="3.40.50.1240">
    <property type="entry name" value="Phosphoglycerate mutase-like"/>
    <property type="match status" value="1"/>
</dbReference>
<dbReference type="InterPro" id="IPR050275">
    <property type="entry name" value="PGM_Phosphatase"/>
</dbReference>
<feature type="active site" description="Proton donor/acceptor" evidence="1">
    <location>
        <position position="117"/>
    </location>
</feature>
<dbReference type="SUPFAM" id="SSF53254">
    <property type="entry name" value="Phosphoglycerate mutase-like"/>
    <property type="match status" value="1"/>
</dbReference>
<proteinExistence type="predicted"/>
<feature type="binding site" evidence="2">
    <location>
        <begin position="42"/>
        <end position="49"/>
    </location>
    <ligand>
        <name>substrate</name>
    </ligand>
</feature>
<dbReference type="GO" id="GO:0005737">
    <property type="term" value="C:cytoplasm"/>
    <property type="evidence" value="ECO:0007669"/>
    <property type="project" value="TreeGrafter"/>
</dbReference>
<evidence type="ECO:0000256" key="1">
    <source>
        <dbReference type="PIRSR" id="PIRSR613078-1"/>
    </source>
</evidence>
<dbReference type="PANTHER" id="PTHR48100">
    <property type="entry name" value="BROAD-SPECIFICITY PHOSPHATASE YOR283W-RELATED"/>
    <property type="match status" value="1"/>
</dbReference>
<comment type="caution">
    <text evidence="3">The sequence shown here is derived from an EMBL/GenBank/DDBJ whole genome shotgun (WGS) entry which is preliminary data.</text>
</comment>
<dbReference type="InterPro" id="IPR001345">
    <property type="entry name" value="PG/BPGM_mutase_AS"/>
</dbReference>
<dbReference type="CDD" id="cd07067">
    <property type="entry name" value="HP_PGM_like"/>
    <property type="match status" value="1"/>
</dbReference>
<dbReference type="Proteomes" id="UP000323856">
    <property type="component" value="Unassembled WGS sequence"/>
</dbReference>
<feature type="active site" description="Tele-phosphohistidine intermediate" evidence="1">
    <location>
        <position position="43"/>
    </location>
</feature>
<feature type="binding site" evidence="2">
    <location>
        <position position="92"/>
    </location>
    <ligand>
        <name>substrate</name>
    </ligand>
</feature>
<sequence>MAKECELRLRGGIDKSKILHQCGTPFPPGKLVGMGATLVLVRHGETAWNAEGRLQGQTDIPLNDLGREQARAAGLELGADSWDVLVSSSLGRAIETAELIGRKLDLALTERFEDLKERHYGDAEGKVVRDLPRPRIDELLRSAEPEEVVASRGLAVLHELVQRHEGRRIVAVAHGTLIRLALDTITGGTRSTILRNGESVHVDVAKLREYFGTPVH</sequence>
<name>A0A5B0EF51_9MICC</name>
<dbReference type="AlphaFoldDB" id="A0A5B0EF51"/>
<protein>
    <submittedName>
        <fullName evidence="3">Histidine phosphatase family protein</fullName>
    </submittedName>
</protein>
<gene>
    <name evidence="3" type="ORF">FQ154_08330</name>
</gene>
<dbReference type="InterPro" id="IPR029033">
    <property type="entry name" value="His_PPase_superfam"/>
</dbReference>
<dbReference type="PROSITE" id="PS00175">
    <property type="entry name" value="PG_MUTASE"/>
    <property type="match status" value="1"/>
</dbReference>
<reference evidence="3 4" key="1">
    <citation type="submission" date="2019-07" db="EMBL/GenBank/DDBJ databases">
        <title>Analysis of the biochemical properties, biological activity and biotechnological potential of siderophores and biosurfactants produced by Antarctic psychrotolerant bacteria.</title>
        <authorList>
            <person name="Styczynski M."/>
            <person name="Krucon T."/>
            <person name="Decewicz P."/>
            <person name="Dziewit L."/>
        </authorList>
    </citation>
    <scope>NUCLEOTIDE SEQUENCE [LARGE SCALE GENOMIC DNA]</scope>
    <source>
        <strain evidence="3 4">ANT_H27</strain>
    </source>
</reference>
<accession>A0A5B0EF51</accession>